<keyword evidence="3" id="KW-1185">Reference proteome</keyword>
<feature type="region of interest" description="Disordered" evidence="1">
    <location>
        <begin position="124"/>
        <end position="172"/>
    </location>
</feature>
<reference evidence="2" key="2">
    <citation type="submission" date="2017-10" db="EMBL/GenBank/DDBJ databases">
        <title>Ladona fulva Genome sequencing and assembly.</title>
        <authorList>
            <person name="Murali S."/>
            <person name="Richards S."/>
            <person name="Bandaranaike D."/>
            <person name="Bellair M."/>
            <person name="Blankenburg K."/>
            <person name="Chao H."/>
            <person name="Dinh H."/>
            <person name="Doddapaneni H."/>
            <person name="Dugan-Rocha S."/>
            <person name="Elkadiri S."/>
            <person name="Gnanaolivu R."/>
            <person name="Hernandez B."/>
            <person name="Skinner E."/>
            <person name="Javaid M."/>
            <person name="Lee S."/>
            <person name="Li M."/>
            <person name="Ming W."/>
            <person name="Munidasa M."/>
            <person name="Muniz J."/>
            <person name="Nguyen L."/>
            <person name="Hughes D."/>
            <person name="Osuji N."/>
            <person name="Pu L.-L."/>
            <person name="Puazo M."/>
            <person name="Qu C."/>
            <person name="Quiroz J."/>
            <person name="Raj R."/>
            <person name="Weissenberger G."/>
            <person name="Xin Y."/>
            <person name="Zou X."/>
            <person name="Han Y."/>
            <person name="Worley K."/>
            <person name="Muzny D."/>
            <person name="Gibbs R."/>
        </authorList>
    </citation>
    <scope>NUCLEOTIDE SEQUENCE</scope>
    <source>
        <strain evidence="2">Sampled in the wild</strain>
    </source>
</reference>
<dbReference type="OrthoDB" id="8190486at2759"/>
<feature type="compositionally biased region" description="Basic and acidic residues" evidence="1">
    <location>
        <begin position="128"/>
        <end position="138"/>
    </location>
</feature>
<organism evidence="2 3">
    <name type="scientific">Ladona fulva</name>
    <name type="common">Scarce chaser dragonfly</name>
    <name type="synonym">Libellula fulva</name>
    <dbReference type="NCBI Taxonomy" id="123851"/>
    <lineage>
        <taxon>Eukaryota</taxon>
        <taxon>Metazoa</taxon>
        <taxon>Ecdysozoa</taxon>
        <taxon>Arthropoda</taxon>
        <taxon>Hexapoda</taxon>
        <taxon>Insecta</taxon>
        <taxon>Pterygota</taxon>
        <taxon>Palaeoptera</taxon>
        <taxon>Odonata</taxon>
        <taxon>Epiprocta</taxon>
        <taxon>Anisoptera</taxon>
        <taxon>Libelluloidea</taxon>
        <taxon>Libellulidae</taxon>
        <taxon>Ladona</taxon>
    </lineage>
</organism>
<dbReference type="AlphaFoldDB" id="A0A8K0P7G1"/>
<feature type="compositionally biased region" description="Polar residues" evidence="1">
    <location>
        <begin position="139"/>
        <end position="149"/>
    </location>
</feature>
<dbReference type="Proteomes" id="UP000792457">
    <property type="component" value="Unassembled WGS sequence"/>
</dbReference>
<protein>
    <submittedName>
        <fullName evidence="2">Uncharacterized protein</fullName>
    </submittedName>
</protein>
<name>A0A8K0P7G1_LADFU</name>
<feature type="non-terminal residue" evidence="2">
    <location>
        <position position="172"/>
    </location>
</feature>
<evidence type="ECO:0000313" key="2">
    <source>
        <dbReference type="EMBL" id="KAG8236691.1"/>
    </source>
</evidence>
<reference evidence="2" key="1">
    <citation type="submission" date="2013-04" db="EMBL/GenBank/DDBJ databases">
        <authorList>
            <person name="Qu J."/>
            <person name="Murali S.C."/>
            <person name="Bandaranaike D."/>
            <person name="Bellair M."/>
            <person name="Blankenburg K."/>
            <person name="Chao H."/>
            <person name="Dinh H."/>
            <person name="Doddapaneni H."/>
            <person name="Downs B."/>
            <person name="Dugan-Rocha S."/>
            <person name="Elkadiri S."/>
            <person name="Gnanaolivu R.D."/>
            <person name="Hernandez B."/>
            <person name="Javaid M."/>
            <person name="Jayaseelan J.C."/>
            <person name="Lee S."/>
            <person name="Li M."/>
            <person name="Ming W."/>
            <person name="Munidasa M."/>
            <person name="Muniz J."/>
            <person name="Nguyen L."/>
            <person name="Ongeri F."/>
            <person name="Osuji N."/>
            <person name="Pu L.-L."/>
            <person name="Puazo M."/>
            <person name="Qu C."/>
            <person name="Quiroz J."/>
            <person name="Raj R."/>
            <person name="Weissenberger G."/>
            <person name="Xin Y."/>
            <person name="Zou X."/>
            <person name="Han Y."/>
            <person name="Richards S."/>
            <person name="Worley K."/>
            <person name="Muzny D."/>
            <person name="Gibbs R."/>
        </authorList>
    </citation>
    <scope>NUCLEOTIDE SEQUENCE</scope>
    <source>
        <strain evidence="2">Sampled in the wild</strain>
    </source>
</reference>
<proteinExistence type="predicted"/>
<evidence type="ECO:0000313" key="3">
    <source>
        <dbReference type="Proteomes" id="UP000792457"/>
    </source>
</evidence>
<accession>A0A8K0P7G1</accession>
<evidence type="ECO:0000256" key="1">
    <source>
        <dbReference type="SAM" id="MobiDB-lite"/>
    </source>
</evidence>
<gene>
    <name evidence="2" type="ORF">J437_LFUL016728</name>
</gene>
<dbReference type="EMBL" id="KZ309060">
    <property type="protein sequence ID" value="KAG8236691.1"/>
    <property type="molecule type" value="Genomic_DNA"/>
</dbReference>
<comment type="caution">
    <text evidence="2">The sequence shown here is derived from an EMBL/GenBank/DDBJ whole genome shotgun (WGS) entry which is preliminary data.</text>
</comment>
<sequence>MSDSDDTDVLLLIPPDFFFVAPSPSPASSPISISPPSPINGSLRRGKGITFTERQAVNSLKEITSQLKLIEERLSAVESQRSGSMDDDNSCVWYDLESYEEDNSGYQPRRSRDNYRQSINVKELLNASRKDASGRNRPQDSSLTKSWEPSSLKHPYSQTAEQFIHKRNKASR</sequence>